<keyword evidence="2" id="KW-1185">Reference proteome</keyword>
<dbReference type="EMBL" id="JACJSK010000063">
    <property type="protein sequence ID" value="MBD2547248.1"/>
    <property type="molecule type" value="Genomic_DNA"/>
</dbReference>
<comment type="caution">
    <text evidence="1">The sequence shown here is derived from an EMBL/GenBank/DDBJ whole genome shotgun (WGS) entry which is preliminary data.</text>
</comment>
<reference evidence="1 2" key="1">
    <citation type="journal article" date="2020" name="ISME J.">
        <title>Comparative genomics reveals insights into cyanobacterial evolution and habitat adaptation.</title>
        <authorList>
            <person name="Chen M.Y."/>
            <person name="Teng W.K."/>
            <person name="Zhao L."/>
            <person name="Hu C.X."/>
            <person name="Zhou Y.K."/>
            <person name="Han B.P."/>
            <person name="Song L.R."/>
            <person name="Shu W.S."/>
        </authorList>
    </citation>
    <scope>NUCLEOTIDE SEQUENCE [LARGE SCALE GENOMIC DNA]</scope>
    <source>
        <strain evidence="1 2">FACHB-1370</strain>
    </source>
</reference>
<accession>A0ABR8EKH1</accession>
<protein>
    <submittedName>
        <fullName evidence="1">Uncharacterized protein</fullName>
    </submittedName>
</protein>
<sequence>MTSKHWGQIGRRSPVFIRQRKTIRPQIIHYSFPLPVSIIRQNCLIFCEQNIVIYYGQQLEYRTDRESSVNLDYDQSLD</sequence>
<name>A0ABR8EKH1_9CYAN</name>
<proteinExistence type="predicted"/>
<evidence type="ECO:0000313" key="2">
    <source>
        <dbReference type="Proteomes" id="UP000641954"/>
    </source>
</evidence>
<dbReference type="Proteomes" id="UP000641954">
    <property type="component" value="Unassembled WGS sequence"/>
</dbReference>
<dbReference type="RefSeq" id="WP_156332042.1">
    <property type="nucleotide sequence ID" value="NZ_JACJSK010000063.1"/>
</dbReference>
<gene>
    <name evidence="1" type="ORF">H6G72_26165</name>
</gene>
<organism evidence="1 2">
    <name type="scientific">Planktothricoides raciborskii FACHB-1370</name>
    <dbReference type="NCBI Taxonomy" id="2949576"/>
    <lineage>
        <taxon>Bacteria</taxon>
        <taxon>Bacillati</taxon>
        <taxon>Cyanobacteriota</taxon>
        <taxon>Cyanophyceae</taxon>
        <taxon>Oscillatoriophycideae</taxon>
        <taxon>Oscillatoriales</taxon>
        <taxon>Oscillatoriaceae</taxon>
        <taxon>Planktothricoides</taxon>
    </lineage>
</organism>
<evidence type="ECO:0000313" key="1">
    <source>
        <dbReference type="EMBL" id="MBD2547248.1"/>
    </source>
</evidence>